<dbReference type="eggNOG" id="COG1192">
    <property type="taxonomic scope" value="Bacteria"/>
</dbReference>
<dbReference type="InterPro" id="IPR025669">
    <property type="entry name" value="AAA_dom"/>
</dbReference>
<evidence type="ECO:0000313" key="3">
    <source>
        <dbReference type="Proteomes" id="UP000026714"/>
    </source>
</evidence>
<keyword evidence="3" id="KW-1185">Reference proteome</keyword>
<dbReference type="PANTHER" id="PTHR13696:SF52">
    <property type="entry name" value="PARA FAMILY PROTEIN CT_582"/>
    <property type="match status" value="1"/>
</dbReference>
<accession>A0A059KKK7</accession>
<reference evidence="2 3" key="1">
    <citation type="journal article" date="2014" name="FEMS Microbiol. Ecol.">
        <title>Sphaerotilus natans encrusted with nanoball-shaped Fe(III) oxide minerals formed by nitrate-reducing mixotrophic Fe(II) oxidation.</title>
        <authorList>
            <person name="Park S."/>
            <person name="Kim D.H."/>
            <person name="Lee J.H."/>
            <person name="Hur H.G."/>
        </authorList>
    </citation>
    <scope>NUCLEOTIDE SEQUENCE [LARGE SCALE GENOMIC DNA]</scope>
    <source>
        <strain evidence="2 3">DSM 6575</strain>
    </source>
</reference>
<sequence>MHSKLASPADAIRIHSSPIKRQSLADIETQAARIAAMMGQIRAAMLPPASIKQAPPVSAAQLAELCGVDKSRIAYRLTRGDLPGGSMVGNRREWSMEDARTWVRDFRQDHMRPAEAAGTTITVANFKGGVAKTTSTVTLAQGLAMRGHRVLVVDLDPQGSATTLFGVLPDAEVDHEHTAMLLFSGEQEDLDYAVRSSYWPGIDLVCAAPLLFGAEFALPARQTRDPGFEFWRCLDRGLDKARMDYDVILIDTPPALSYVTINALMAADGVIMPLPPSALDFASSAQFWDLFSDLCNQLIRSRGQDKTFEFIDVLLSRVEPSDAASSVVRQWVLEAYTEKVLPIEIPKTSVAATASAEFGTVYDLPRGSINARTFARARDAFDRMCELIEQQIVAVWAAQLEQMKP</sequence>
<comment type="caution">
    <text evidence="2">The sequence shown here is derived from an EMBL/GenBank/DDBJ whole genome shotgun (WGS) entry which is preliminary data.</text>
</comment>
<dbReference type="PANTHER" id="PTHR13696">
    <property type="entry name" value="P-LOOP CONTAINING NUCLEOSIDE TRIPHOSPHATE HYDROLASE"/>
    <property type="match status" value="1"/>
</dbReference>
<proteinExistence type="predicted"/>
<dbReference type="STRING" id="34103.SAMN05421778_10677"/>
<dbReference type="Proteomes" id="UP000026714">
    <property type="component" value="Unassembled WGS sequence"/>
</dbReference>
<dbReference type="PATRIC" id="fig|1286631.3.peg.2412"/>
<evidence type="ECO:0000313" key="2">
    <source>
        <dbReference type="EMBL" id="KDB51987.1"/>
    </source>
</evidence>
<evidence type="ECO:0000259" key="1">
    <source>
        <dbReference type="Pfam" id="PF13614"/>
    </source>
</evidence>
<dbReference type="InterPro" id="IPR050678">
    <property type="entry name" value="DNA_Partitioning_ATPase"/>
</dbReference>
<name>A0A059KKK7_9BURK</name>
<protein>
    <submittedName>
        <fullName evidence="2">Cobyrinic acid ac-diamide synthase</fullName>
    </submittedName>
</protein>
<feature type="domain" description="AAA" evidence="1">
    <location>
        <begin position="119"/>
        <end position="291"/>
    </location>
</feature>
<dbReference type="RefSeq" id="WP_081838128.1">
    <property type="nucleotide sequence ID" value="NZ_AZRA01000062.1"/>
</dbReference>
<dbReference type="SUPFAM" id="SSF52540">
    <property type="entry name" value="P-loop containing nucleoside triphosphate hydrolases"/>
    <property type="match status" value="1"/>
</dbReference>
<dbReference type="Gene3D" id="3.40.50.300">
    <property type="entry name" value="P-loop containing nucleotide triphosphate hydrolases"/>
    <property type="match status" value="1"/>
</dbReference>
<dbReference type="Pfam" id="PF13614">
    <property type="entry name" value="AAA_31"/>
    <property type="match status" value="1"/>
</dbReference>
<dbReference type="AlphaFoldDB" id="A0A059KKK7"/>
<organism evidence="2 3">
    <name type="scientific">Sphaerotilus natans subsp. natans DSM 6575</name>
    <dbReference type="NCBI Taxonomy" id="1286631"/>
    <lineage>
        <taxon>Bacteria</taxon>
        <taxon>Pseudomonadati</taxon>
        <taxon>Pseudomonadota</taxon>
        <taxon>Betaproteobacteria</taxon>
        <taxon>Burkholderiales</taxon>
        <taxon>Sphaerotilaceae</taxon>
        <taxon>Sphaerotilus</taxon>
    </lineage>
</organism>
<gene>
    <name evidence="2" type="ORF">X805_24650</name>
</gene>
<dbReference type="InterPro" id="IPR027417">
    <property type="entry name" value="P-loop_NTPase"/>
</dbReference>
<dbReference type="CDD" id="cd02042">
    <property type="entry name" value="ParAB_family"/>
    <property type="match status" value="1"/>
</dbReference>
<dbReference type="EMBL" id="AZRA01000062">
    <property type="protein sequence ID" value="KDB51987.1"/>
    <property type="molecule type" value="Genomic_DNA"/>
</dbReference>